<protein>
    <submittedName>
        <fullName evidence="1">Uncharacterized protein</fullName>
    </submittedName>
</protein>
<accession>A0A086YYI0</accession>
<proteinExistence type="predicted"/>
<gene>
    <name evidence="1" type="ORF">BACT_0160</name>
</gene>
<comment type="caution">
    <text evidence="1">The sequence shown here is derived from an EMBL/GenBank/DDBJ whole genome shotgun (WGS) entry which is preliminary data.</text>
</comment>
<reference evidence="1 2" key="1">
    <citation type="submission" date="2014-03" db="EMBL/GenBank/DDBJ databases">
        <title>Genomics of Bifidobacteria.</title>
        <authorList>
            <person name="Ventura M."/>
            <person name="Milani C."/>
            <person name="Lugli G.A."/>
        </authorList>
    </citation>
    <scope>NUCLEOTIDE SEQUENCE [LARGE SCALE GENOMIC DNA]</scope>
    <source>
        <strain evidence="1 2">DSM 22766</strain>
    </source>
</reference>
<sequence length="31" mass="3510">MKASNSVSFEGDKLVIEPREIHKVLALKKKN</sequence>
<keyword evidence="2" id="KW-1185">Reference proteome</keyword>
<evidence type="ECO:0000313" key="1">
    <source>
        <dbReference type="EMBL" id="KFI39330.1"/>
    </source>
</evidence>
<organism evidence="1 2">
    <name type="scientific">Bifidobacterium actinocoloniiforme DSM 22766</name>
    <dbReference type="NCBI Taxonomy" id="1437605"/>
    <lineage>
        <taxon>Bacteria</taxon>
        <taxon>Bacillati</taxon>
        <taxon>Actinomycetota</taxon>
        <taxon>Actinomycetes</taxon>
        <taxon>Bifidobacteriales</taxon>
        <taxon>Bifidobacteriaceae</taxon>
        <taxon>Bifidobacterium</taxon>
    </lineage>
</organism>
<evidence type="ECO:0000313" key="2">
    <source>
        <dbReference type="Proteomes" id="UP000029015"/>
    </source>
</evidence>
<dbReference type="EMBL" id="JGYK01000002">
    <property type="protein sequence ID" value="KFI39330.1"/>
    <property type="molecule type" value="Genomic_DNA"/>
</dbReference>
<dbReference type="AlphaFoldDB" id="A0A086YYI0"/>
<name>A0A086YYI0_9BIFI</name>
<dbReference type="Proteomes" id="UP000029015">
    <property type="component" value="Unassembled WGS sequence"/>
</dbReference>